<protein>
    <submittedName>
        <fullName evidence="11">Magnesium-transporting ATPase</fullName>
    </submittedName>
</protein>
<evidence type="ECO:0000256" key="5">
    <source>
        <dbReference type="ARBA" id="ARBA00022840"/>
    </source>
</evidence>
<dbReference type="GO" id="GO:1990573">
    <property type="term" value="P:potassium ion import across plasma membrane"/>
    <property type="evidence" value="ECO:0007669"/>
    <property type="project" value="TreeGrafter"/>
</dbReference>
<dbReference type="AlphaFoldDB" id="A0A2K9HIR1"/>
<gene>
    <name evidence="11" type="ORF">LA20249_09735</name>
</gene>
<dbReference type="GO" id="GO:0030007">
    <property type="term" value="P:intracellular potassium ion homeostasis"/>
    <property type="evidence" value="ECO:0007669"/>
    <property type="project" value="TreeGrafter"/>
</dbReference>
<sequence>MTKFYQLTTDDVLDKLLVDSNVGLTNEQVQENRKLYGTNELNEKKDTPAWKIFLKGFQEPIVIVLLGAILLSLLSSFYAFNFQNNVKHGKEALYEAIAILILVIINASIVFFQEMSTKKSLDALKEMDDRTTVVLRNEEWQTIPTKDIVVGDLIKVKMGDFVEADVRWIKSSELQVIESHLTGEADAISKDTAAISKDTQLADRSNMGYSGSTVSNGQGVGIVVGIGDNTELGNIASMLQNTDKKASPLQTTIKKLTSSLMKVSAGIVLLTIIVGIIKAGELSVASISSVLSTSISLAVASIPDAMPIVLSIVLTIGATKTALNNGLVKSLNSVETLGSTSYISSDKTGTLTQNQMTVTNFYDGTNSYDVKGRGYTPEGDIISDSSSVVNLDSAFLIGAVLVNEASVKEEDGVFKPFGNPTEIALNVLGQKAGVTKESLLLKNKIIRTLPFTSDRKMMSVVVETDKGYRLYTKGAPDVLLQNSQQLLLDGKLVESSRSQNFEKIIDDYAKQALRTIAVAYRDITKHQAQTSSVEELEQNLTTVGVAGIIDPPRPEVKASVKTLNEAKIEVVMITGDHAQTARAIAYDLGIVKDKNARVIEGSEIEEMTDDQLFNVVIGTNIYARVTPEHKQRIIRQLQKHKQIVAMTGDGVNDAPALKAADIGIAMGITGTEVTKDSADLILLDDKFTTIEKSVRNGRMIYANIKNFMRHELTTNVAEVSSLLFGLFLTQTIGQVPGETATLSALMVLWVNMISDSIPSFALGYDVAESDIMKEKPRDVNESILANNTWSRVLIRGTVMGMMVYLAFIWAARMGATSNQAQTVAFLTLVFGQLWHVFDARSSKTIFRRNPFENKHLLAAVLFAGVSSILVTTIPFFNTVMGTAQLPIIVYLMVIFIPALPTFVLSGIKEIFKIKIW</sequence>
<evidence type="ECO:0000313" key="11">
    <source>
        <dbReference type="EMBL" id="AUI72441.1"/>
    </source>
</evidence>
<dbReference type="SFLD" id="SFLDF00027">
    <property type="entry name" value="p-type_atpase"/>
    <property type="match status" value="1"/>
</dbReference>
<evidence type="ECO:0000256" key="7">
    <source>
        <dbReference type="ARBA" id="ARBA00022989"/>
    </source>
</evidence>
<evidence type="ECO:0000256" key="9">
    <source>
        <dbReference type="SAM" id="Phobius"/>
    </source>
</evidence>
<feature type="transmembrane region" description="Helical" evidence="9">
    <location>
        <begin position="887"/>
        <end position="907"/>
    </location>
</feature>
<dbReference type="Gene3D" id="3.40.50.1000">
    <property type="entry name" value="HAD superfamily/HAD-like"/>
    <property type="match status" value="1"/>
</dbReference>
<dbReference type="SUPFAM" id="SSF81665">
    <property type="entry name" value="Calcium ATPase, transmembrane domain M"/>
    <property type="match status" value="1"/>
</dbReference>
<dbReference type="InterPro" id="IPR018303">
    <property type="entry name" value="ATPase_P-typ_P_site"/>
</dbReference>
<name>A0A2K9HIR1_9LACO</name>
<dbReference type="PRINTS" id="PR00120">
    <property type="entry name" value="HATPASE"/>
</dbReference>
<dbReference type="RefSeq" id="WP_057737749.1">
    <property type="nucleotide sequence ID" value="NZ_AZDQ01000006.1"/>
</dbReference>
<feature type="transmembrane region" description="Helical" evidence="9">
    <location>
        <begin position="259"/>
        <end position="277"/>
    </location>
</feature>
<dbReference type="PROSITE" id="PS00154">
    <property type="entry name" value="ATPASE_E1_E2"/>
    <property type="match status" value="1"/>
</dbReference>
<dbReference type="Pfam" id="PF00690">
    <property type="entry name" value="Cation_ATPase_N"/>
    <property type="match status" value="1"/>
</dbReference>
<dbReference type="STRING" id="1423720.FC67_GL000130"/>
<evidence type="ECO:0000259" key="10">
    <source>
        <dbReference type="SMART" id="SM00831"/>
    </source>
</evidence>
<dbReference type="SFLD" id="SFLDG00002">
    <property type="entry name" value="C1.7:_P-type_atpase_like"/>
    <property type="match status" value="1"/>
</dbReference>
<dbReference type="GO" id="GO:0005391">
    <property type="term" value="F:P-type sodium:potassium-exchanging transporter activity"/>
    <property type="evidence" value="ECO:0007669"/>
    <property type="project" value="TreeGrafter"/>
</dbReference>
<dbReference type="Proteomes" id="UP000234653">
    <property type="component" value="Chromosome"/>
</dbReference>
<dbReference type="InterPro" id="IPR001757">
    <property type="entry name" value="P_typ_ATPase"/>
</dbReference>
<evidence type="ECO:0000256" key="4">
    <source>
        <dbReference type="ARBA" id="ARBA00022741"/>
    </source>
</evidence>
<dbReference type="GO" id="GO:0005886">
    <property type="term" value="C:plasma membrane"/>
    <property type="evidence" value="ECO:0007669"/>
    <property type="project" value="TreeGrafter"/>
</dbReference>
<dbReference type="PRINTS" id="PR00119">
    <property type="entry name" value="CATATPASE"/>
</dbReference>
<dbReference type="OrthoDB" id="9760364at2"/>
<keyword evidence="4" id="KW-0547">Nucleotide-binding</keyword>
<dbReference type="InterPro" id="IPR008250">
    <property type="entry name" value="ATPase_P-typ_transduc_dom_A_sf"/>
</dbReference>
<dbReference type="Pfam" id="PF00122">
    <property type="entry name" value="E1-E2_ATPase"/>
    <property type="match status" value="1"/>
</dbReference>
<dbReference type="InterPro" id="IPR023214">
    <property type="entry name" value="HAD_sf"/>
</dbReference>
<dbReference type="GO" id="GO:1902600">
    <property type="term" value="P:proton transmembrane transport"/>
    <property type="evidence" value="ECO:0007669"/>
    <property type="project" value="TreeGrafter"/>
</dbReference>
<accession>A0A2K9HIR1</accession>
<organism evidence="11 12">
    <name type="scientific">Companilactobacillus alimentarius DSM 20249</name>
    <dbReference type="NCBI Taxonomy" id="1423720"/>
    <lineage>
        <taxon>Bacteria</taxon>
        <taxon>Bacillati</taxon>
        <taxon>Bacillota</taxon>
        <taxon>Bacilli</taxon>
        <taxon>Lactobacillales</taxon>
        <taxon>Lactobacillaceae</taxon>
        <taxon>Companilactobacillus</taxon>
    </lineage>
</organism>
<dbReference type="SUPFAM" id="SSF81660">
    <property type="entry name" value="Metal cation-transporting ATPase, ATP-binding domain N"/>
    <property type="match status" value="1"/>
</dbReference>
<dbReference type="GO" id="GO:0016887">
    <property type="term" value="F:ATP hydrolysis activity"/>
    <property type="evidence" value="ECO:0007669"/>
    <property type="project" value="InterPro"/>
</dbReference>
<dbReference type="Gene3D" id="2.70.150.10">
    <property type="entry name" value="Calcium-transporting ATPase, cytoplasmic transduction domain A"/>
    <property type="match status" value="1"/>
</dbReference>
<dbReference type="Pfam" id="PF00689">
    <property type="entry name" value="Cation_ATPase_C"/>
    <property type="match status" value="1"/>
</dbReference>
<comment type="subcellular location">
    <subcellularLocation>
        <location evidence="1">Membrane</location>
        <topology evidence="1">Multi-pass membrane protein</topology>
    </subcellularLocation>
</comment>
<keyword evidence="3 9" id="KW-0812">Transmembrane</keyword>
<evidence type="ECO:0000256" key="1">
    <source>
        <dbReference type="ARBA" id="ARBA00004141"/>
    </source>
</evidence>
<dbReference type="InterPro" id="IPR059000">
    <property type="entry name" value="ATPase_P-type_domA"/>
</dbReference>
<dbReference type="InterPro" id="IPR050510">
    <property type="entry name" value="Cation_transp_ATPase_P-type"/>
</dbReference>
<dbReference type="SUPFAM" id="SSF81653">
    <property type="entry name" value="Calcium ATPase, transduction domain A"/>
    <property type="match status" value="1"/>
</dbReference>
<dbReference type="Gene3D" id="3.40.1110.10">
    <property type="entry name" value="Calcium-transporting ATPase, cytoplasmic domain N"/>
    <property type="match status" value="1"/>
</dbReference>
<dbReference type="GO" id="GO:0005524">
    <property type="term" value="F:ATP binding"/>
    <property type="evidence" value="ECO:0007669"/>
    <property type="project" value="UniProtKB-KW"/>
</dbReference>
<dbReference type="InterPro" id="IPR023298">
    <property type="entry name" value="ATPase_P-typ_TM_dom_sf"/>
</dbReference>
<feature type="transmembrane region" description="Helical" evidence="9">
    <location>
        <begin position="856"/>
        <end position="875"/>
    </location>
</feature>
<dbReference type="PANTHER" id="PTHR43294">
    <property type="entry name" value="SODIUM/POTASSIUM-TRANSPORTING ATPASE SUBUNIT ALPHA"/>
    <property type="match status" value="1"/>
</dbReference>
<dbReference type="EMBL" id="CP018867">
    <property type="protein sequence ID" value="AUI72441.1"/>
    <property type="molecule type" value="Genomic_DNA"/>
</dbReference>
<comment type="similarity">
    <text evidence="2">Belongs to the cation transport ATPase (P-type) (TC 3.A.3) family. Type IIA subfamily.</text>
</comment>
<dbReference type="NCBIfam" id="TIGR01494">
    <property type="entry name" value="ATPase_P-type"/>
    <property type="match status" value="3"/>
</dbReference>
<keyword evidence="12" id="KW-1185">Reference proteome</keyword>
<keyword evidence="5" id="KW-0067">ATP-binding</keyword>
<dbReference type="SMART" id="SM00831">
    <property type="entry name" value="Cation_ATPase_N"/>
    <property type="match status" value="1"/>
</dbReference>
<keyword evidence="6" id="KW-1278">Translocase</keyword>
<dbReference type="InterPro" id="IPR044492">
    <property type="entry name" value="P_typ_ATPase_HD_dom"/>
</dbReference>
<dbReference type="InterPro" id="IPR006068">
    <property type="entry name" value="ATPase_P-typ_cation-transptr_C"/>
</dbReference>
<dbReference type="GO" id="GO:0036376">
    <property type="term" value="P:sodium ion export across plasma membrane"/>
    <property type="evidence" value="ECO:0007669"/>
    <property type="project" value="TreeGrafter"/>
</dbReference>
<reference evidence="11 12" key="1">
    <citation type="submission" date="2016-12" db="EMBL/GenBank/DDBJ databases">
        <title>The whole genome sequencing and assembly of Lactobacillus alimentarius DSM 20249T strain.</title>
        <authorList>
            <person name="Lee Y.-J."/>
            <person name="Yi H."/>
            <person name="Bahn Y.-S."/>
            <person name="Kim J.F."/>
            <person name="Lee D.-W."/>
        </authorList>
    </citation>
    <scope>NUCLEOTIDE SEQUENCE [LARGE SCALE GENOMIC DNA]</scope>
    <source>
        <strain evidence="11 12">DSM 20249</strain>
    </source>
</reference>
<dbReference type="GO" id="GO:0006883">
    <property type="term" value="P:intracellular sodium ion homeostasis"/>
    <property type="evidence" value="ECO:0007669"/>
    <property type="project" value="TreeGrafter"/>
</dbReference>
<dbReference type="InterPro" id="IPR004014">
    <property type="entry name" value="ATPase_P-typ_cation-transptr_N"/>
</dbReference>
<evidence type="ECO:0000256" key="3">
    <source>
        <dbReference type="ARBA" id="ARBA00022692"/>
    </source>
</evidence>
<evidence type="ECO:0000256" key="2">
    <source>
        <dbReference type="ARBA" id="ARBA00005675"/>
    </source>
</evidence>
<keyword evidence="7 9" id="KW-1133">Transmembrane helix</keyword>
<dbReference type="PANTHER" id="PTHR43294:SF20">
    <property type="entry name" value="P-TYPE ATPASE"/>
    <property type="match status" value="1"/>
</dbReference>
<keyword evidence="8 9" id="KW-0472">Membrane</keyword>
<feature type="transmembrane region" description="Helical" evidence="9">
    <location>
        <begin position="61"/>
        <end position="80"/>
    </location>
</feature>
<dbReference type="Gene3D" id="1.20.1110.10">
    <property type="entry name" value="Calcium-transporting ATPase, transmembrane domain"/>
    <property type="match status" value="1"/>
</dbReference>
<proteinExistence type="inferred from homology"/>
<dbReference type="InterPro" id="IPR036412">
    <property type="entry name" value="HAD-like_sf"/>
</dbReference>
<evidence type="ECO:0000256" key="8">
    <source>
        <dbReference type="ARBA" id="ARBA00023136"/>
    </source>
</evidence>
<feature type="transmembrane region" description="Helical" evidence="9">
    <location>
        <begin position="297"/>
        <end position="319"/>
    </location>
</feature>
<dbReference type="Pfam" id="PF13246">
    <property type="entry name" value="Cation_ATPase"/>
    <property type="match status" value="1"/>
</dbReference>
<dbReference type="KEGG" id="lali:LA20249_09735"/>
<feature type="transmembrane region" description="Helical" evidence="9">
    <location>
        <begin position="792"/>
        <end position="812"/>
    </location>
</feature>
<feature type="transmembrane region" description="Helical" evidence="9">
    <location>
        <begin position="92"/>
        <end position="112"/>
    </location>
</feature>
<dbReference type="SUPFAM" id="SSF56784">
    <property type="entry name" value="HAD-like"/>
    <property type="match status" value="1"/>
</dbReference>
<evidence type="ECO:0000313" key="12">
    <source>
        <dbReference type="Proteomes" id="UP000234653"/>
    </source>
</evidence>
<feature type="transmembrane region" description="Helical" evidence="9">
    <location>
        <begin position="818"/>
        <end position="836"/>
    </location>
</feature>
<dbReference type="SFLD" id="SFLDS00003">
    <property type="entry name" value="Haloacid_Dehalogenase"/>
    <property type="match status" value="1"/>
</dbReference>
<dbReference type="InterPro" id="IPR023299">
    <property type="entry name" value="ATPase_P-typ_cyto_dom_N"/>
</dbReference>
<evidence type="ECO:0000256" key="6">
    <source>
        <dbReference type="ARBA" id="ARBA00022967"/>
    </source>
</evidence>
<feature type="domain" description="Cation-transporting P-type ATPase N-terminal" evidence="10">
    <location>
        <begin position="3"/>
        <end position="77"/>
    </location>
</feature>